<comment type="caution">
    <text evidence="2">The sequence shown here is derived from an EMBL/GenBank/DDBJ whole genome shotgun (WGS) entry which is preliminary data.</text>
</comment>
<feature type="compositionally biased region" description="Basic and acidic residues" evidence="1">
    <location>
        <begin position="467"/>
        <end position="477"/>
    </location>
</feature>
<dbReference type="OrthoDB" id="5983862at2759"/>
<name>A0A815C2G6_ADIRI</name>
<organism evidence="2 3">
    <name type="scientific">Adineta ricciae</name>
    <name type="common">Rotifer</name>
    <dbReference type="NCBI Taxonomy" id="249248"/>
    <lineage>
        <taxon>Eukaryota</taxon>
        <taxon>Metazoa</taxon>
        <taxon>Spiralia</taxon>
        <taxon>Gnathifera</taxon>
        <taxon>Rotifera</taxon>
        <taxon>Eurotatoria</taxon>
        <taxon>Bdelloidea</taxon>
        <taxon>Adinetida</taxon>
        <taxon>Adinetidae</taxon>
        <taxon>Adineta</taxon>
    </lineage>
</organism>
<protein>
    <submittedName>
        <fullName evidence="2">Uncharacterized protein</fullName>
    </submittedName>
</protein>
<feature type="region of interest" description="Disordered" evidence="1">
    <location>
        <begin position="426"/>
        <end position="483"/>
    </location>
</feature>
<evidence type="ECO:0000313" key="2">
    <source>
        <dbReference type="EMBL" id="CAF1277979.1"/>
    </source>
</evidence>
<dbReference type="AlphaFoldDB" id="A0A815C2G6"/>
<dbReference type="InterPro" id="IPR027867">
    <property type="entry name" value="SPATA48"/>
</dbReference>
<dbReference type="EMBL" id="CAJNOJ010000198">
    <property type="protein sequence ID" value="CAF1277979.1"/>
    <property type="molecule type" value="Genomic_DNA"/>
</dbReference>
<proteinExistence type="predicted"/>
<dbReference type="Proteomes" id="UP000663852">
    <property type="component" value="Unassembled WGS sequence"/>
</dbReference>
<reference evidence="2" key="1">
    <citation type="submission" date="2021-02" db="EMBL/GenBank/DDBJ databases">
        <authorList>
            <person name="Nowell W R."/>
        </authorList>
    </citation>
    <scope>NUCLEOTIDE SEQUENCE</scope>
</reference>
<evidence type="ECO:0000256" key="1">
    <source>
        <dbReference type="SAM" id="MobiDB-lite"/>
    </source>
</evidence>
<evidence type="ECO:0000313" key="3">
    <source>
        <dbReference type="Proteomes" id="UP000663852"/>
    </source>
</evidence>
<accession>A0A815C2G6</accession>
<dbReference type="PANTHER" id="PTHR34759:SF1">
    <property type="entry name" value="SPERMATOGENESIS-ASSOCIATED PROTEIN 48"/>
    <property type="match status" value="1"/>
</dbReference>
<feature type="compositionally biased region" description="Polar residues" evidence="1">
    <location>
        <begin position="426"/>
        <end position="445"/>
    </location>
</feature>
<gene>
    <name evidence="2" type="ORF">EDS130_LOCUS29383</name>
</gene>
<feature type="compositionally biased region" description="Basic and acidic residues" evidence="1">
    <location>
        <begin position="446"/>
        <end position="456"/>
    </location>
</feature>
<dbReference type="PANTHER" id="PTHR34759">
    <property type="entry name" value="SPERMATOGENESIS-ASSOCIATED PROTEIN 48"/>
    <property type="match status" value="1"/>
</dbReference>
<sequence length="483" mass="54863">MTQIVSSKPYCLENSTQLTRPASETFYRISGHNVPTIIDKQQAKRLYRLQQAPNIDARVQLDTSDVGYDRQGYFESVVRKQVGDSAMQPTQQVFHRPTDMSNASLARFSLGKARLDPQRIVPSEVTTLRNHPSAVTMLRHDQGPTEEIVPRYTERLVTDRALRGRLGPGGKFELFYKYCTKLYISSGVLIPEEDCREAEIYLRKLGRSSAPASLVQQSRLNQSGNQLSKRDELARRFMYTSTQQAAFDEVAWDSKLPPKLPMPLSTYEVNGSDPVLQSKRLISLQDARTRQILEWDRVQLRNVNFYRKPLENVAPLPRAHHISGYSGCIGGNNIQDIDNPTVDFQPYTIVRSDQPKFGINPFKTNIPFYTGKSHWTKTTPVSHYDSQGQAYTTTAEYHKPLYVDEPIQRHTDQNGQLSRSVTTVVPQNPFNKMDNTCTTTNGSLDSRSHIVMRDLPRSTSSPSKTAKANENKTEKTENNQMKN</sequence>
<dbReference type="Pfam" id="PF15073">
    <property type="entry name" value="SPATA48"/>
    <property type="match status" value="1"/>
</dbReference>